<dbReference type="Gene3D" id="3.40.50.970">
    <property type="match status" value="2"/>
</dbReference>
<evidence type="ECO:0000259" key="14">
    <source>
        <dbReference type="Pfam" id="PF00205"/>
    </source>
</evidence>
<dbReference type="GO" id="GO:0030976">
    <property type="term" value="F:thiamine pyrophosphate binding"/>
    <property type="evidence" value="ECO:0007669"/>
    <property type="project" value="InterPro"/>
</dbReference>
<dbReference type="Pfam" id="PF02776">
    <property type="entry name" value="TPP_enzyme_N"/>
    <property type="match status" value="1"/>
</dbReference>
<comment type="catalytic activity">
    <reaction evidence="1">
        <text>a 2-oxocarboxylate + H(+) = an aldehyde + CO2</text>
        <dbReference type="Rhea" id="RHEA:11628"/>
        <dbReference type="ChEBI" id="CHEBI:15378"/>
        <dbReference type="ChEBI" id="CHEBI:16526"/>
        <dbReference type="ChEBI" id="CHEBI:17478"/>
        <dbReference type="ChEBI" id="CHEBI:35179"/>
        <dbReference type="EC" id="4.1.1.1"/>
    </reaction>
</comment>
<dbReference type="AlphaFoldDB" id="A0A6A6QFR3"/>
<proteinExistence type="inferred from homology"/>
<dbReference type="GO" id="GO:0000949">
    <property type="term" value="P:aromatic amino acid family catabolic process to alcohol via Ehrlich pathway"/>
    <property type="evidence" value="ECO:0007669"/>
    <property type="project" value="TreeGrafter"/>
</dbReference>
<dbReference type="CDD" id="cd02005">
    <property type="entry name" value="TPP_PDC_IPDC"/>
    <property type="match status" value="1"/>
</dbReference>
<evidence type="ECO:0000256" key="6">
    <source>
        <dbReference type="ARBA" id="ARBA00022723"/>
    </source>
</evidence>
<dbReference type="GO" id="GO:0004737">
    <property type="term" value="F:pyruvate decarboxylase activity"/>
    <property type="evidence" value="ECO:0007669"/>
    <property type="project" value="UniProtKB-EC"/>
</dbReference>
<dbReference type="CDD" id="cd07038">
    <property type="entry name" value="TPP_PYR_PDC_IPDC_like"/>
    <property type="match status" value="1"/>
</dbReference>
<dbReference type="SUPFAM" id="SSF52467">
    <property type="entry name" value="DHS-like NAD/FAD-binding domain"/>
    <property type="match status" value="1"/>
</dbReference>
<dbReference type="Gene3D" id="3.40.50.1220">
    <property type="entry name" value="TPP-binding domain"/>
    <property type="match status" value="1"/>
</dbReference>
<dbReference type="PANTHER" id="PTHR43452:SF11">
    <property type="entry name" value="PYRUVATE DECARBOXYLASE"/>
    <property type="match status" value="1"/>
</dbReference>
<evidence type="ECO:0000256" key="12">
    <source>
        <dbReference type="RuleBase" id="RU362132"/>
    </source>
</evidence>
<reference evidence="17" key="1">
    <citation type="journal article" date="2020" name="Stud. Mycol.">
        <title>101 Dothideomycetes genomes: a test case for predicting lifestyles and emergence of pathogens.</title>
        <authorList>
            <person name="Haridas S."/>
            <person name="Albert R."/>
            <person name="Binder M."/>
            <person name="Bloem J."/>
            <person name="Labutti K."/>
            <person name="Salamov A."/>
            <person name="Andreopoulos B."/>
            <person name="Baker S."/>
            <person name="Barry K."/>
            <person name="Bills G."/>
            <person name="Bluhm B."/>
            <person name="Cannon C."/>
            <person name="Castanera R."/>
            <person name="Culley D."/>
            <person name="Daum C."/>
            <person name="Ezra D."/>
            <person name="Gonzalez J."/>
            <person name="Henrissat B."/>
            <person name="Kuo A."/>
            <person name="Liang C."/>
            <person name="Lipzen A."/>
            <person name="Lutzoni F."/>
            <person name="Magnuson J."/>
            <person name="Mondo S."/>
            <person name="Nolan M."/>
            <person name="Ohm R."/>
            <person name="Pangilinan J."/>
            <person name="Park H.-J."/>
            <person name="Ramirez L."/>
            <person name="Alfaro M."/>
            <person name="Sun H."/>
            <person name="Tritt A."/>
            <person name="Yoshinaga Y."/>
            <person name="Zwiers L.-H."/>
            <person name="Turgeon B."/>
            <person name="Goodwin S."/>
            <person name="Spatafora J."/>
            <person name="Crous P."/>
            <person name="Grigoriev I."/>
        </authorList>
    </citation>
    <scope>NUCLEOTIDE SEQUENCE</scope>
    <source>
        <strain evidence="17">CBS 269.34</strain>
    </source>
</reference>
<keyword evidence="18" id="KW-1185">Reference proteome</keyword>
<dbReference type="OrthoDB" id="3970464at2759"/>
<dbReference type="FunFam" id="3.40.50.970:FF:000024">
    <property type="entry name" value="Pyruvate decarboxylase isozyme"/>
    <property type="match status" value="1"/>
</dbReference>
<sequence length="578" mass="63020">MSKTIPLASYLFTRLRQLGVGAVHGEPGDYSLRALDFIRPAGLRWIGNCNELNAGYAADGYARVKGMSALCTTYGVGELSAINAVAGSYAEYSPVVHIVGCPARKVYASNRLVHHALEVGNMRVYADMYARITAAQANLTDARTAPDMIDRVLEECRVQSRPVYIELPSDMAEAQVDGSRLSEPLHVEPSANDQVLEGAVVEDTLNRIYSSQRPYILVDGLVRPDGIVDEVNELARVTGFPTLAITFGGGIINGSLENYHGVHAGKFGSLDHTPYTDSADLALLFGPLLSDTNTQGWSAVPKEDITISFRRNSIDIGATSHELQIKSFMRSLLSKLDPSKISSKKPNPPLASPRDLLKSLSPPDPSAPIDQDTFYLRLSPFFRPNDIIICANGTSRVGGRDFILPPGAKLISSGVWFSIGYTLPAAQGVAVAQREALEAGQSPGRMILFEGDGSFQATAQELSTIIRYRLDVTIFIVNNDGYTTERLIHGLHEEYNDLAPWRYLEAPRFFGAPEDGSYAVETHDVKNWGQLLQVLESESFGDGKGLKMVNVRMGREDVTKNFKAALVLAGEQLLAELK</sequence>
<feature type="binding site" evidence="11">
    <location>
        <position position="479"/>
    </location>
    <ligand>
        <name>Mg(2+)</name>
        <dbReference type="ChEBI" id="CHEBI:18420"/>
    </ligand>
</feature>
<dbReference type="Proteomes" id="UP000799750">
    <property type="component" value="Unassembled WGS sequence"/>
</dbReference>
<dbReference type="InterPro" id="IPR047213">
    <property type="entry name" value="TPP_PYR_PDC_IPDC-like"/>
</dbReference>
<dbReference type="InterPro" id="IPR011766">
    <property type="entry name" value="TPP_enzyme_TPP-bd"/>
</dbReference>
<feature type="domain" description="Thiamine pyrophosphate enzyme TPP-binding" evidence="15">
    <location>
        <begin position="407"/>
        <end position="487"/>
    </location>
</feature>
<dbReference type="PANTHER" id="PTHR43452">
    <property type="entry name" value="PYRUVATE DECARBOXYLASE"/>
    <property type="match status" value="1"/>
</dbReference>
<dbReference type="GO" id="GO:0005829">
    <property type="term" value="C:cytosol"/>
    <property type="evidence" value="ECO:0007669"/>
    <property type="project" value="TreeGrafter"/>
</dbReference>
<dbReference type="InterPro" id="IPR012000">
    <property type="entry name" value="Thiamin_PyroP_enz_cen_dom"/>
</dbReference>
<dbReference type="GO" id="GO:0005634">
    <property type="term" value="C:nucleus"/>
    <property type="evidence" value="ECO:0007669"/>
    <property type="project" value="TreeGrafter"/>
</dbReference>
<dbReference type="SUPFAM" id="SSF52518">
    <property type="entry name" value="Thiamin diphosphate-binding fold (THDP-binding)"/>
    <property type="match status" value="2"/>
</dbReference>
<evidence type="ECO:0000256" key="1">
    <source>
        <dbReference type="ARBA" id="ARBA00001041"/>
    </source>
</evidence>
<feature type="domain" description="Thiamine pyrophosphate enzyme central" evidence="14">
    <location>
        <begin position="202"/>
        <end position="336"/>
    </location>
</feature>
<dbReference type="FunFam" id="3.40.50.970:FF:000019">
    <property type="entry name" value="Pyruvate decarboxylase isozyme"/>
    <property type="match status" value="1"/>
</dbReference>
<dbReference type="GO" id="GO:0000287">
    <property type="term" value="F:magnesium ion binding"/>
    <property type="evidence" value="ECO:0007669"/>
    <property type="project" value="InterPro"/>
</dbReference>
<evidence type="ECO:0000256" key="8">
    <source>
        <dbReference type="ARBA" id="ARBA00022842"/>
    </source>
</evidence>
<evidence type="ECO:0000259" key="16">
    <source>
        <dbReference type="Pfam" id="PF02776"/>
    </source>
</evidence>
<evidence type="ECO:0000256" key="10">
    <source>
        <dbReference type="ARBA" id="ARBA00023239"/>
    </source>
</evidence>
<comment type="cofactor">
    <cofactor evidence="11">
        <name>Mg(2+)</name>
        <dbReference type="ChEBI" id="CHEBI:18420"/>
    </cofactor>
    <text evidence="11">Binds 1 Mg(2+) per subunit.</text>
</comment>
<keyword evidence="6 11" id="KW-0479">Metal-binding</keyword>
<keyword evidence="8 11" id="KW-0460">Magnesium</keyword>
<feature type="binding site" evidence="11">
    <location>
        <position position="481"/>
    </location>
    <ligand>
        <name>Mg(2+)</name>
        <dbReference type="ChEBI" id="CHEBI:18420"/>
    </ligand>
</feature>
<feature type="region of interest" description="Disordered" evidence="13">
    <location>
        <begin position="339"/>
        <end position="363"/>
    </location>
</feature>
<keyword evidence="9 12" id="KW-0786">Thiamine pyrophosphate</keyword>
<evidence type="ECO:0000259" key="15">
    <source>
        <dbReference type="Pfam" id="PF02775"/>
    </source>
</evidence>
<organism evidence="17 18">
    <name type="scientific">Lophium mytilinum</name>
    <dbReference type="NCBI Taxonomy" id="390894"/>
    <lineage>
        <taxon>Eukaryota</taxon>
        <taxon>Fungi</taxon>
        <taxon>Dikarya</taxon>
        <taxon>Ascomycota</taxon>
        <taxon>Pezizomycotina</taxon>
        <taxon>Dothideomycetes</taxon>
        <taxon>Pleosporomycetidae</taxon>
        <taxon>Mytilinidiales</taxon>
        <taxon>Mytilinidiaceae</taxon>
        <taxon>Lophium</taxon>
    </lineage>
</organism>
<dbReference type="InterPro" id="IPR029035">
    <property type="entry name" value="DHS-like_NAD/FAD-binding_dom"/>
</dbReference>
<dbReference type="PIRSF" id="PIRSF036565">
    <property type="entry name" value="Pyruvt_ip_decrb"/>
    <property type="match status" value="1"/>
</dbReference>
<dbReference type="EMBL" id="MU004197">
    <property type="protein sequence ID" value="KAF2490463.1"/>
    <property type="molecule type" value="Genomic_DNA"/>
</dbReference>
<protein>
    <recommendedName>
        <fullName evidence="5">Pyruvate decarboxylase</fullName>
        <ecNumber evidence="4">4.1.1.1</ecNumber>
    </recommendedName>
</protein>
<evidence type="ECO:0000256" key="11">
    <source>
        <dbReference type="PIRSR" id="PIRSR036565-2"/>
    </source>
</evidence>
<feature type="domain" description="Thiamine pyrophosphate enzyme N-terminal TPP-binding" evidence="16">
    <location>
        <begin position="7"/>
        <end position="108"/>
    </location>
</feature>
<evidence type="ECO:0000256" key="2">
    <source>
        <dbReference type="ARBA" id="ARBA00001964"/>
    </source>
</evidence>
<evidence type="ECO:0000313" key="17">
    <source>
        <dbReference type="EMBL" id="KAF2490463.1"/>
    </source>
</evidence>
<keyword evidence="17" id="KW-0670">Pyruvate</keyword>
<dbReference type="InterPro" id="IPR012110">
    <property type="entry name" value="PDC/IPDC-like"/>
</dbReference>
<dbReference type="Pfam" id="PF00205">
    <property type="entry name" value="TPP_enzyme_M"/>
    <property type="match status" value="1"/>
</dbReference>
<keyword evidence="7" id="KW-0210">Decarboxylase</keyword>
<comment type="similarity">
    <text evidence="3 12">Belongs to the TPP enzyme family.</text>
</comment>
<evidence type="ECO:0000256" key="5">
    <source>
        <dbReference type="ARBA" id="ARBA00014422"/>
    </source>
</evidence>
<dbReference type="EC" id="4.1.1.1" evidence="4"/>
<evidence type="ECO:0000256" key="4">
    <source>
        <dbReference type="ARBA" id="ARBA00013202"/>
    </source>
</evidence>
<keyword evidence="10" id="KW-0456">Lyase</keyword>
<evidence type="ECO:0000256" key="3">
    <source>
        <dbReference type="ARBA" id="ARBA00007812"/>
    </source>
</evidence>
<feature type="binding site" evidence="11">
    <location>
        <position position="452"/>
    </location>
    <ligand>
        <name>Mg(2+)</name>
        <dbReference type="ChEBI" id="CHEBI:18420"/>
    </ligand>
</feature>
<evidence type="ECO:0000256" key="13">
    <source>
        <dbReference type="SAM" id="MobiDB-lite"/>
    </source>
</evidence>
<accession>A0A6A6QFR3</accession>
<gene>
    <name evidence="17" type="ORF">BU16DRAFT_585677</name>
</gene>
<dbReference type="InterPro" id="IPR012001">
    <property type="entry name" value="Thiamin_PyroP_enz_TPP-bd_dom"/>
</dbReference>
<dbReference type="InterPro" id="IPR047214">
    <property type="entry name" value="TPP_PDC_IPDC"/>
</dbReference>
<dbReference type="Pfam" id="PF02775">
    <property type="entry name" value="TPP_enzyme_C"/>
    <property type="match status" value="1"/>
</dbReference>
<evidence type="ECO:0000313" key="18">
    <source>
        <dbReference type="Proteomes" id="UP000799750"/>
    </source>
</evidence>
<dbReference type="InterPro" id="IPR029061">
    <property type="entry name" value="THDP-binding"/>
</dbReference>
<comment type="cofactor">
    <cofactor evidence="2">
        <name>thiamine diphosphate</name>
        <dbReference type="ChEBI" id="CHEBI:58937"/>
    </cofactor>
</comment>
<evidence type="ECO:0000256" key="9">
    <source>
        <dbReference type="ARBA" id="ARBA00023052"/>
    </source>
</evidence>
<name>A0A6A6QFR3_9PEZI</name>
<evidence type="ECO:0000256" key="7">
    <source>
        <dbReference type="ARBA" id="ARBA00022793"/>
    </source>
</evidence>